<accession>A0AA82MRD3</accession>
<evidence type="ECO:0000256" key="1">
    <source>
        <dbReference type="SAM" id="Phobius"/>
    </source>
</evidence>
<evidence type="ECO:0000313" key="3">
    <source>
        <dbReference type="WBParaSite" id="Smp_151285.1"/>
    </source>
</evidence>
<keyword evidence="1" id="KW-0472">Membrane</keyword>
<sequence>MSKDKADDVLRHFIKHTEKSNVRRSVIVQATNRKVSKIALVAFGFAFASYFYSLYAIKRNRELGTSFDQLPPYTSSE</sequence>
<dbReference type="KEGG" id="smm:Smp_203780"/>
<name>A0AA82MRD3_SCHMA</name>
<keyword evidence="1" id="KW-1133">Transmembrane helix</keyword>
<proteinExistence type="predicted"/>
<evidence type="ECO:0000313" key="2">
    <source>
        <dbReference type="Proteomes" id="UP000008854"/>
    </source>
</evidence>
<protein>
    <submittedName>
        <fullName evidence="3">Uncharacterized protein</fullName>
    </submittedName>
</protein>
<organism evidence="2 3">
    <name type="scientific">Schistosoma mansoni</name>
    <name type="common">Blood fluke</name>
    <dbReference type="NCBI Taxonomy" id="6183"/>
    <lineage>
        <taxon>Eukaryota</taxon>
        <taxon>Metazoa</taxon>
        <taxon>Spiralia</taxon>
        <taxon>Lophotrochozoa</taxon>
        <taxon>Platyhelminthes</taxon>
        <taxon>Trematoda</taxon>
        <taxon>Digenea</taxon>
        <taxon>Strigeidida</taxon>
        <taxon>Schistosomatoidea</taxon>
        <taxon>Schistosomatidae</taxon>
        <taxon>Schistosoma</taxon>
    </lineage>
</organism>
<dbReference type="RefSeq" id="XP_018655131.1">
    <property type="nucleotide sequence ID" value="XM_018789716.1"/>
</dbReference>
<dbReference type="WBParaSite" id="Smp_151285.1">
    <property type="protein sequence ID" value="Smp_151285.1"/>
    <property type="gene ID" value="Smp_151285"/>
</dbReference>
<reference evidence="3" key="2">
    <citation type="submission" date="2023-11" db="UniProtKB">
        <authorList>
            <consortium name="WormBaseParasite"/>
        </authorList>
    </citation>
    <scope>IDENTIFICATION</scope>
    <source>
        <strain evidence="3">Puerto Rican</strain>
    </source>
</reference>
<reference evidence="2" key="1">
    <citation type="journal article" date="2012" name="PLoS Negl. Trop. Dis.">
        <title>A systematically improved high quality genome and transcriptome of the human blood fluke Schistosoma mansoni.</title>
        <authorList>
            <person name="Protasio A.V."/>
            <person name="Tsai I.J."/>
            <person name="Babbage A."/>
            <person name="Nichol S."/>
            <person name="Hunt M."/>
            <person name="Aslett M.A."/>
            <person name="De Silva N."/>
            <person name="Velarde G.S."/>
            <person name="Anderson T.J."/>
            <person name="Clark R.C."/>
            <person name="Davidson C."/>
            <person name="Dillon G.P."/>
            <person name="Holroyd N.E."/>
            <person name="LoVerde P.T."/>
            <person name="Lloyd C."/>
            <person name="McQuillan J."/>
            <person name="Oliveira G."/>
            <person name="Otto T.D."/>
            <person name="Parker-Manuel S.J."/>
            <person name="Quail M.A."/>
            <person name="Wilson R.A."/>
            <person name="Zerlotini A."/>
            <person name="Dunne D.W."/>
            <person name="Berriman M."/>
        </authorList>
    </citation>
    <scope>NUCLEOTIDE SEQUENCE [LARGE SCALE GENOMIC DNA]</scope>
    <source>
        <strain evidence="2">Puerto Rican</strain>
    </source>
</reference>
<dbReference type="AlphaFoldDB" id="A0AA82MRD3"/>
<dbReference type="GeneID" id="29830667"/>
<keyword evidence="1" id="KW-0812">Transmembrane</keyword>
<dbReference type="CTD" id="29830667"/>
<feature type="transmembrane region" description="Helical" evidence="1">
    <location>
        <begin position="38"/>
        <end position="57"/>
    </location>
</feature>
<dbReference type="Proteomes" id="UP000008854">
    <property type="component" value="Unassembled WGS sequence"/>
</dbReference>
<keyword evidence="2" id="KW-1185">Reference proteome</keyword>